<protein>
    <submittedName>
        <fullName evidence="1">Unannotated protein</fullName>
    </submittedName>
</protein>
<gene>
    <name evidence="1" type="ORF">UFOPK2158_00896</name>
</gene>
<name>A0A6J6K686_9ZZZZ</name>
<dbReference type="AlphaFoldDB" id="A0A6J6K686"/>
<evidence type="ECO:0000313" key="1">
    <source>
        <dbReference type="EMBL" id="CAB4645351.1"/>
    </source>
</evidence>
<proteinExistence type="predicted"/>
<accession>A0A6J6K686</accession>
<organism evidence="1">
    <name type="scientific">freshwater metagenome</name>
    <dbReference type="NCBI Taxonomy" id="449393"/>
    <lineage>
        <taxon>unclassified sequences</taxon>
        <taxon>metagenomes</taxon>
        <taxon>ecological metagenomes</taxon>
    </lineage>
</organism>
<sequence>MGHRPTEGVRVVFGEPIAIPGATRIIRAIKSFTGEAVRYYVARRDRCGNVFVNCANDLNIKLLVFVHSKIGIHKKATRET</sequence>
<reference evidence="1" key="1">
    <citation type="submission" date="2020-05" db="EMBL/GenBank/DDBJ databases">
        <authorList>
            <person name="Chiriac C."/>
            <person name="Salcher M."/>
            <person name="Ghai R."/>
            <person name="Kavagutti S V."/>
        </authorList>
    </citation>
    <scope>NUCLEOTIDE SEQUENCE</scope>
</reference>
<dbReference type="EMBL" id="CAEZVY010000087">
    <property type="protein sequence ID" value="CAB4645351.1"/>
    <property type="molecule type" value="Genomic_DNA"/>
</dbReference>